<dbReference type="OMA" id="FWKQTTH"/>
<keyword evidence="9" id="KW-0496">Mitochondrion</keyword>
<evidence type="ECO:0000256" key="6">
    <source>
        <dbReference type="ARBA" id="ARBA00022660"/>
    </source>
</evidence>
<feature type="domain" description="Complex 1 LYR protein" evidence="14">
    <location>
        <begin position="27"/>
        <end position="88"/>
    </location>
</feature>
<dbReference type="STRING" id="6832.A0A553NTY6"/>
<evidence type="ECO:0000256" key="11">
    <source>
        <dbReference type="ARBA" id="ARBA00030213"/>
    </source>
</evidence>
<comment type="subcellular location">
    <subcellularLocation>
        <location evidence="1">Mitochondrion inner membrane</location>
        <topology evidence="1">Peripheral membrane protein</topology>
        <orientation evidence="1">Matrix side</orientation>
    </subcellularLocation>
</comment>
<organism evidence="15 16">
    <name type="scientific">Tigriopus californicus</name>
    <name type="common">Marine copepod</name>
    <dbReference type="NCBI Taxonomy" id="6832"/>
    <lineage>
        <taxon>Eukaryota</taxon>
        <taxon>Metazoa</taxon>
        <taxon>Ecdysozoa</taxon>
        <taxon>Arthropoda</taxon>
        <taxon>Crustacea</taxon>
        <taxon>Multicrustacea</taxon>
        <taxon>Hexanauplia</taxon>
        <taxon>Copepoda</taxon>
        <taxon>Harpacticoida</taxon>
        <taxon>Harpacticidae</taxon>
        <taxon>Tigriopus</taxon>
    </lineage>
</organism>
<evidence type="ECO:0000313" key="15">
    <source>
        <dbReference type="EMBL" id="TRY68898.1"/>
    </source>
</evidence>
<comment type="function">
    <text evidence="13">Accessory subunit of the mitochondrial membrane respiratory chain NADH dehydrogenase (Complex I), that is believed to be not involved in catalysis. Required for proper complex I assembly. Complex I functions in the transfer of electrons from NADH to the respiratory chain. The immediate electron acceptor for the enzyme is believed to be ubiquinone.</text>
</comment>
<accession>A0A553NTY6</accession>
<sequence>MAARQTARITREVRPLLSLDNHEARLRVLGLYRAWFRQIPYMVRQYSLIVDEDMARAKLRQKFMEHAHVQDIRVIDMLVVKGQQDLKEVAENWAMPTHIISKFFKVTVDDRPKDFMSKFLSGQD</sequence>
<dbReference type="PANTHER" id="PTHR12964:SF0">
    <property type="entry name" value="NADH DEHYDROGENASE [UBIQUINONE] 1 ALPHA SUBCOMPLEX SUBUNIT 6"/>
    <property type="match status" value="1"/>
</dbReference>
<gene>
    <name evidence="15" type="ORF">TCAL_06837</name>
</gene>
<dbReference type="InterPro" id="IPR008011">
    <property type="entry name" value="Complex1_LYR_dom"/>
</dbReference>
<evidence type="ECO:0000256" key="12">
    <source>
        <dbReference type="ARBA" id="ARBA00032352"/>
    </source>
</evidence>
<dbReference type="PANTHER" id="PTHR12964">
    <property type="entry name" value="NADH-UBIQUINONE OXIDOREDUCTASE B14 SUBUNIT"/>
    <property type="match status" value="1"/>
</dbReference>
<proteinExistence type="inferred from homology"/>
<dbReference type="InterPro" id="IPR045299">
    <property type="entry name" value="Complex1_LYR_NDUFA6_LYRM6"/>
</dbReference>
<keyword evidence="10" id="KW-0472">Membrane</keyword>
<evidence type="ECO:0000256" key="5">
    <source>
        <dbReference type="ARBA" id="ARBA00022448"/>
    </source>
</evidence>
<dbReference type="CDD" id="cd20266">
    <property type="entry name" value="Complex1_LYR_NDUFA6_LYRM6"/>
    <property type="match status" value="1"/>
</dbReference>
<evidence type="ECO:0000256" key="9">
    <source>
        <dbReference type="ARBA" id="ARBA00023128"/>
    </source>
</evidence>
<dbReference type="InterPro" id="IPR016488">
    <property type="entry name" value="NADH_Ub_cplx-1_asu_su-6"/>
</dbReference>
<keyword evidence="7" id="KW-0999">Mitochondrion inner membrane</keyword>
<evidence type="ECO:0000313" key="16">
    <source>
        <dbReference type="Proteomes" id="UP000318571"/>
    </source>
</evidence>
<evidence type="ECO:0000256" key="10">
    <source>
        <dbReference type="ARBA" id="ARBA00023136"/>
    </source>
</evidence>
<evidence type="ECO:0000256" key="4">
    <source>
        <dbReference type="ARBA" id="ARBA00016386"/>
    </source>
</evidence>
<dbReference type="Pfam" id="PF05347">
    <property type="entry name" value="Complex1_LYR"/>
    <property type="match status" value="1"/>
</dbReference>
<dbReference type="GO" id="GO:0045271">
    <property type="term" value="C:respiratory chain complex I"/>
    <property type="evidence" value="ECO:0007669"/>
    <property type="project" value="InterPro"/>
</dbReference>
<comment type="caution">
    <text evidence="15">The sequence shown here is derived from an EMBL/GenBank/DDBJ whole genome shotgun (WGS) entry which is preliminary data.</text>
</comment>
<keyword evidence="16" id="KW-1185">Reference proteome</keyword>
<evidence type="ECO:0000256" key="3">
    <source>
        <dbReference type="ARBA" id="ARBA00011790"/>
    </source>
</evidence>
<comment type="subunit">
    <text evidence="3">Mammalian complex I is composed of 45 different subunits.</text>
</comment>
<dbReference type="AlphaFoldDB" id="A0A553NTY6"/>
<keyword evidence="5" id="KW-0813">Transport</keyword>
<dbReference type="EMBL" id="VCGU01000010">
    <property type="protein sequence ID" value="TRY68898.1"/>
    <property type="molecule type" value="Genomic_DNA"/>
</dbReference>
<evidence type="ECO:0000256" key="8">
    <source>
        <dbReference type="ARBA" id="ARBA00022982"/>
    </source>
</evidence>
<comment type="similarity">
    <text evidence="2">Belongs to the complex I LYR family.</text>
</comment>
<protein>
    <recommendedName>
        <fullName evidence="4">NADH dehydrogenase [ubiquinone] 1 alpha subcomplex subunit 6</fullName>
    </recommendedName>
    <alternativeName>
        <fullName evidence="11">Complex I-B14</fullName>
    </alternativeName>
    <alternativeName>
        <fullName evidence="12">NADH-ubiquinone oxidoreductase B14 subunit</fullName>
    </alternativeName>
</protein>
<dbReference type="GO" id="GO:0005743">
    <property type="term" value="C:mitochondrial inner membrane"/>
    <property type="evidence" value="ECO:0007669"/>
    <property type="project" value="UniProtKB-SubCell"/>
</dbReference>
<evidence type="ECO:0000256" key="7">
    <source>
        <dbReference type="ARBA" id="ARBA00022792"/>
    </source>
</evidence>
<evidence type="ECO:0000259" key="14">
    <source>
        <dbReference type="Pfam" id="PF05347"/>
    </source>
</evidence>
<keyword evidence="8" id="KW-0249">Electron transport</keyword>
<keyword evidence="6" id="KW-0679">Respiratory chain</keyword>
<name>A0A553NTY6_TIGCA</name>
<evidence type="ECO:0000256" key="1">
    <source>
        <dbReference type="ARBA" id="ARBA00004443"/>
    </source>
</evidence>
<reference evidence="15 16" key="1">
    <citation type="journal article" date="2018" name="Nat. Ecol. Evol.">
        <title>Genomic signatures of mitonuclear coevolution across populations of Tigriopus californicus.</title>
        <authorList>
            <person name="Barreto F.S."/>
            <person name="Watson E.T."/>
            <person name="Lima T.G."/>
            <person name="Willett C.S."/>
            <person name="Edmands S."/>
            <person name="Li W."/>
            <person name="Burton R.S."/>
        </authorList>
    </citation>
    <scope>NUCLEOTIDE SEQUENCE [LARGE SCALE GENOMIC DNA]</scope>
    <source>
        <strain evidence="15 16">San Diego</strain>
    </source>
</reference>
<evidence type="ECO:0000256" key="2">
    <source>
        <dbReference type="ARBA" id="ARBA00009508"/>
    </source>
</evidence>
<evidence type="ECO:0000256" key="13">
    <source>
        <dbReference type="ARBA" id="ARBA00046116"/>
    </source>
</evidence>
<dbReference type="Proteomes" id="UP000318571">
    <property type="component" value="Chromosome 1"/>
</dbReference>
<dbReference type="GO" id="GO:0006979">
    <property type="term" value="P:response to oxidative stress"/>
    <property type="evidence" value="ECO:0007669"/>
    <property type="project" value="TreeGrafter"/>
</dbReference>